<dbReference type="Pfam" id="PF03372">
    <property type="entry name" value="Exo_endo_phos"/>
    <property type="match status" value="1"/>
</dbReference>
<name>A0A9X2W321_9SPHN</name>
<dbReference type="GO" id="GO:0004767">
    <property type="term" value="F:sphingomyelin phosphodiesterase activity"/>
    <property type="evidence" value="ECO:0007669"/>
    <property type="project" value="InterPro"/>
</dbReference>
<dbReference type="InterPro" id="IPR005135">
    <property type="entry name" value="Endo/exonuclease/phosphatase"/>
</dbReference>
<reference evidence="2" key="1">
    <citation type="submission" date="2022-09" db="EMBL/GenBank/DDBJ databases">
        <title>The genome sequence of Tsuneonella sp. YG55.</title>
        <authorList>
            <person name="Liu Y."/>
        </authorList>
    </citation>
    <scope>NUCLEOTIDE SEQUENCE</scope>
    <source>
        <strain evidence="2">YG55</strain>
    </source>
</reference>
<dbReference type="PANTHER" id="PTHR16320:SF23">
    <property type="entry name" value="SPHINGOMYELINASE C 1"/>
    <property type="match status" value="1"/>
</dbReference>
<evidence type="ECO:0000313" key="3">
    <source>
        <dbReference type="Proteomes" id="UP001142648"/>
    </source>
</evidence>
<dbReference type="PANTHER" id="PTHR16320">
    <property type="entry name" value="SPHINGOMYELINASE FAMILY MEMBER"/>
    <property type="match status" value="1"/>
</dbReference>
<dbReference type="AlphaFoldDB" id="A0A9X2W321"/>
<evidence type="ECO:0000313" key="2">
    <source>
        <dbReference type="EMBL" id="MCT2560187.1"/>
    </source>
</evidence>
<keyword evidence="3" id="KW-1185">Reference proteome</keyword>
<keyword evidence="2" id="KW-0378">Hydrolase</keyword>
<proteinExistence type="predicted"/>
<keyword evidence="2" id="KW-0255">Endonuclease</keyword>
<dbReference type="SUPFAM" id="SSF56219">
    <property type="entry name" value="DNase I-like"/>
    <property type="match status" value="1"/>
</dbReference>
<dbReference type="InterPro" id="IPR036691">
    <property type="entry name" value="Endo/exonu/phosph_ase_sf"/>
</dbReference>
<organism evidence="2 3">
    <name type="scientific">Tsuneonella litorea</name>
    <dbReference type="NCBI Taxonomy" id="2976475"/>
    <lineage>
        <taxon>Bacteria</taxon>
        <taxon>Pseudomonadati</taxon>
        <taxon>Pseudomonadota</taxon>
        <taxon>Alphaproteobacteria</taxon>
        <taxon>Sphingomonadales</taxon>
        <taxon>Erythrobacteraceae</taxon>
        <taxon>Tsuneonella</taxon>
    </lineage>
</organism>
<dbReference type="RefSeq" id="WP_259963305.1">
    <property type="nucleotide sequence ID" value="NZ_JAOAMV010000010.1"/>
</dbReference>
<comment type="caution">
    <text evidence="2">The sequence shown here is derived from an EMBL/GenBank/DDBJ whole genome shotgun (WGS) entry which is preliminary data.</text>
</comment>
<dbReference type="InterPro" id="IPR038772">
    <property type="entry name" value="Sph/SMPD2-like"/>
</dbReference>
<dbReference type="EMBL" id="JAOAMV010000010">
    <property type="protein sequence ID" value="MCT2560187.1"/>
    <property type="molecule type" value="Genomic_DNA"/>
</dbReference>
<dbReference type="GO" id="GO:0004519">
    <property type="term" value="F:endonuclease activity"/>
    <property type="evidence" value="ECO:0007669"/>
    <property type="project" value="UniProtKB-KW"/>
</dbReference>
<feature type="domain" description="Endonuclease/exonuclease/phosphatase" evidence="1">
    <location>
        <begin position="92"/>
        <end position="287"/>
    </location>
</feature>
<accession>A0A9X2W321</accession>
<sequence length="358" mass="38399">MRKEGPHGVLQVTVDPGGAAMSFRAILQLILIAAMTMGPVAPVPSEYARPNTSQWPRRDDASLSVMNYNIKSLPWPIARGRAEAIDAIGKQLSLMRERGIQPHIVLLQEAFTDHAKAIAHAAGYRFVATGPASPSESAAPPLGFSYASAARWDRGEIGAGALDSGLMILSDYPIVRSRKIAFPAGACAGFDCLASKGILIAWIAVPGVSEPMAIVDTHLNARRATHVSESRADAANVWQLSRLHEIVMREVGSNAPAIFGGDTNVGQAHARKSAFARYPVLGPNAKNGLKIALADDAVPPRFEAEARSVLQRNKDMILSRNGERVSLRPVRAWIPFPLETASPLSDHTGILIAYSLRS</sequence>
<dbReference type="Proteomes" id="UP001142648">
    <property type="component" value="Unassembled WGS sequence"/>
</dbReference>
<dbReference type="Gene3D" id="3.60.10.10">
    <property type="entry name" value="Endonuclease/exonuclease/phosphatase"/>
    <property type="match status" value="1"/>
</dbReference>
<keyword evidence="2" id="KW-0540">Nuclease</keyword>
<gene>
    <name evidence="2" type="ORF">N0B51_14485</name>
</gene>
<evidence type="ECO:0000259" key="1">
    <source>
        <dbReference type="Pfam" id="PF03372"/>
    </source>
</evidence>
<protein>
    <submittedName>
        <fullName evidence="2">Endonuclease</fullName>
    </submittedName>
</protein>